<comment type="caution">
    <text evidence="1">The sequence shown here is derived from an EMBL/GenBank/DDBJ whole genome shotgun (WGS) entry which is preliminary data.</text>
</comment>
<protein>
    <submittedName>
        <fullName evidence="1">Biopolymer transporter ExbD</fullName>
    </submittedName>
</protein>
<dbReference type="Proteomes" id="UP001319846">
    <property type="component" value="Unassembled WGS sequence"/>
</dbReference>
<keyword evidence="2" id="KW-1185">Reference proteome</keyword>
<organism evidence="1 2">
    <name type="scientific">Vreelandella aquamarina</name>
    <dbReference type="NCBI Taxonomy" id="77097"/>
    <lineage>
        <taxon>Bacteria</taxon>
        <taxon>Pseudomonadati</taxon>
        <taxon>Pseudomonadota</taxon>
        <taxon>Gammaproteobacteria</taxon>
        <taxon>Oceanospirillales</taxon>
        <taxon>Halomonadaceae</taxon>
        <taxon>Vreelandella</taxon>
    </lineage>
</organism>
<dbReference type="EMBL" id="JABYQT010000006">
    <property type="protein sequence ID" value="MBZ5488029.1"/>
    <property type="molecule type" value="Genomic_DNA"/>
</dbReference>
<gene>
    <name evidence="1" type="ORF">HW452_10900</name>
</gene>
<accession>A0ACC5VWD8</accession>
<proteinExistence type="predicted"/>
<evidence type="ECO:0000313" key="1">
    <source>
        <dbReference type="EMBL" id="MBZ5488029.1"/>
    </source>
</evidence>
<evidence type="ECO:0000313" key="2">
    <source>
        <dbReference type="Proteomes" id="UP001319846"/>
    </source>
</evidence>
<sequence length="143" mass="15942">MIELDDEGQSVALQDIMTPMIDVIFVLIAFMMLMINVPLQVMEIDLPSANESTSLAAGNKHLAILAVRSEGPAWRLNDQEIDGNDRLYEQLEVLKNAHGEQLEIVVQSDREAPMERVVALFSILQKLDLEVANLALQRSGDGW</sequence>
<reference evidence="1" key="1">
    <citation type="submission" date="2020-06" db="EMBL/GenBank/DDBJ databases">
        <title>Whole Genome Sequence of Halomonas aquamarina MB598.</title>
        <authorList>
            <person name="Pervaiz M."/>
            <person name="Fariq A."/>
            <person name="Yasmin A."/>
            <person name="Welch M."/>
        </authorList>
    </citation>
    <scope>NUCLEOTIDE SEQUENCE</scope>
    <source>
        <strain evidence="1">MB598</strain>
    </source>
</reference>
<name>A0ACC5VWD8_9GAMM</name>